<name>A0A917BZ24_9HYPH</name>
<evidence type="ECO:0000313" key="1">
    <source>
        <dbReference type="EMBL" id="GGF64070.1"/>
    </source>
</evidence>
<comment type="caution">
    <text evidence="1">The sequence shown here is derived from an EMBL/GenBank/DDBJ whole genome shotgun (WGS) entry which is preliminary data.</text>
</comment>
<accession>A0A917BZ24</accession>
<organism evidence="1 2">
    <name type="scientific">Azorhizobium oxalatiphilum</name>
    <dbReference type="NCBI Taxonomy" id="980631"/>
    <lineage>
        <taxon>Bacteria</taxon>
        <taxon>Pseudomonadati</taxon>
        <taxon>Pseudomonadota</taxon>
        <taxon>Alphaproteobacteria</taxon>
        <taxon>Hyphomicrobiales</taxon>
        <taxon>Xanthobacteraceae</taxon>
        <taxon>Azorhizobium</taxon>
    </lineage>
</organism>
<dbReference type="EMBL" id="BMCT01000003">
    <property type="protein sequence ID" value="GGF64070.1"/>
    <property type="molecule type" value="Genomic_DNA"/>
</dbReference>
<dbReference type="RefSeq" id="WP_188578971.1">
    <property type="nucleotide sequence ID" value="NZ_BMCT01000003.1"/>
</dbReference>
<reference evidence="1" key="2">
    <citation type="submission" date="2020-09" db="EMBL/GenBank/DDBJ databases">
        <authorList>
            <person name="Sun Q."/>
            <person name="Sedlacek I."/>
        </authorList>
    </citation>
    <scope>NUCLEOTIDE SEQUENCE</scope>
    <source>
        <strain evidence="1">CCM 7897</strain>
    </source>
</reference>
<protein>
    <submittedName>
        <fullName evidence="1">Uncharacterized protein</fullName>
    </submittedName>
</protein>
<gene>
    <name evidence="1" type="ORF">GCM10007301_24880</name>
</gene>
<reference evidence="1" key="1">
    <citation type="journal article" date="2014" name="Int. J. Syst. Evol. Microbiol.">
        <title>Complete genome sequence of Corynebacterium casei LMG S-19264T (=DSM 44701T), isolated from a smear-ripened cheese.</title>
        <authorList>
            <consortium name="US DOE Joint Genome Institute (JGI-PGF)"/>
            <person name="Walter F."/>
            <person name="Albersmeier A."/>
            <person name="Kalinowski J."/>
            <person name="Ruckert C."/>
        </authorList>
    </citation>
    <scope>NUCLEOTIDE SEQUENCE</scope>
    <source>
        <strain evidence="1">CCM 7897</strain>
    </source>
</reference>
<proteinExistence type="predicted"/>
<dbReference type="AlphaFoldDB" id="A0A917BZ24"/>
<sequence>MTDPILSLPAQLERDLLVNTLEQESLFETSQNAHISHGIESDQLEPYLAALGASGLLTLYTYGGLRNDEIIHLPLSLLNTCLTHLAAEVFLSPTDATLSRLNALS</sequence>
<evidence type="ECO:0000313" key="2">
    <source>
        <dbReference type="Proteomes" id="UP000606044"/>
    </source>
</evidence>
<keyword evidence="2" id="KW-1185">Reference proteome</keyword>
<dbReference type="Proteomes" id="UP000606044">
    <property type="component" value="Unassembled WGS sequence"/>
</dbReference>